<proteinExistence type="predicted"/>
<dbReference type="HOGENOM" id="CLU_020027_0_3_11"/>
<dbReference type="EMBL" id="CP001854">
    <property type="protein sequence ID" value="ADB49296.1"/>
    <property type="molecule type" value="Genomic_DNA"/>
</dbReference>
<dbReference type="KEGG" id="cwo:Cwoe_0863"/>
<dbReference type="PANTHER" id="PTHR46825:SF9">
    <property type="entry name" value="BETA-LACTAMASE-RELATED DOMAIN-CONTAINING PROTEIN"/>
    <property type="match status" value="1"/>
</dbReference>
<dbReference type="Proteomes" id="UP000008229">
    <property type="component" value="Chromosome"/>
</dbReference>
<name>D3FBC7_CONWI</name>
<organism evidence="2 3">
    <name type="scientific">Conexibacter woesei (strain DSM 14684 / CCUG 47730 / CIP 108061 / JCM 11494 / NBRC 100937 / ID131577)</name>
    <dbReference type="NCBI Taxonomy" id="469383"/>
    <lineage>
        <taxon>Bacteria</taxon>
        <taxon>Bacillati</taxon>
        <taxon>Actinomycetota</taxon>
        <taxon>Thermoleophilia</taxon>
        <taxon>Solirubrobacterales</taxon>
        <taxon>Conexibacteraceae</taxon>
        <taxon>Conexibacter</taxon>
    </lineage>
</organism>
<dbReference type="InterPro" id="IPR012338">
    <property type="entry name" value="Beta-lactam/transpept-like"/>
</dbReference>
<reference evidence="2 3" key="1">
    <citation type="journal article" date="2010" name="Stand. Genomic Sci.">
        <title>Complete genome sequence of Conexibacter woesei type strain (ID131577).</title>
        <authorList>
            <person name="Pukall R."/>
            <person name="Lapidus A."/>
            <person name="Glavina Del Rio T."/>
            <person name="Copeland A."/>
            <person name="Tice H."/>
            <person name="Cheng J.-F."/>
            <person name="Lucas S."/>
            <person name="Chen F."/>
            <person name="Nolan M."/>
            <person name="Bruce D."/>
            <person name="Goodwin L."/>
            <person name="Pitluck S."/>
            <person name="Mavromatis K."/>
            <person name="Ivanova N."/>
            <person name="Ovchinnikova G."/>
            <person name="Pati A."/>
            <person name="Chen A."/>
            <person name="Palaniappan K."/>
            <person name="Land M."/>
            <person name="Hauser L."/>
            <person name="Chang Y.-J."/>
            <person name="Jeffries C.D."/>
            <person name="Chain P."/>
            <person name="Meincke L."/>
            <person name="Sims D."/>
            <person name="Brettin T."/>
            <person name="Detter J.C."/>
            <person name="Rohde M."/>
            <person name="Goeker M."/>
            <person name="Bristow J."/>
            <person name="Eisen J.A."/>
            <person name="Markowitz V."/>
            <person name="Kyrpides N.C."/>
            <person name="Klenk H.-P."/>
            <person name="Hugenholtz P."/>
        </authorList>
    </citation>
    <scope>NUCLEOTIDE SEQUENCE [LARGE SCALE GENOMIC DNA]</scope>
    <source>
        <strain evidence="3">DSM 14684 / CIP 108061 / JCM 11494 / NBRC 100937 / ID131577</strain>
    </source>
</reference>
<dbReference type="PANTHER" id="PTHR46825">
    <property type="entry name" value="D-ALANYL-D-ALANINE-CARBOXYPEPTIDASE/ENDOPEPTIDASE AMPH"/>
    <property type="match status" value="1"/>
</dbReference>
<dbReference type="Pfam" id="PF00144">
    <property type="entry name" value="Beta-lactamase"/>
    <property type="match status" value="1"/>
</dbReference>
<reference evidence="3" key="2">
    <citation type="submission" date="2010-01" db="EMBL/GenBank/DDBJ databases">
        <title>The complete genome of Conexibacter woesei DSM 14684.</title>
        <authorList>
            <consortium name="US DOE Joint Genome Institute (JGI-PGF)"/>
            <person name="Lucas S."/>
            <person name="Copeland A."/>
            <person name="Lapidus A."/>
            <person name="Glavina del Rio T."/>
            <person name="Dalin E."/>
            <person name="Tice H."/>
            <person name="Bruce D."/>
            <person name="Goodwin L."/>
            <person name="Pitluck S."/>
            <person name="Kyrpides N."/>
            <person name="Mavromatis K."/>
            <person name="Ivanova N."/>
            <person name="Mikhailova N."/>
            <person name="Chertkov O."/>
            <person name="Brettin T."/>
            <person name="Detter J.C."/>
            <person name="Han C."/>
            <person name="Larimer F."/>
            <person name="Land M."/>
            <person name="Hauser L."/>
            <person name="Markowitz V."/>
            <person name="Cheng J.-F."/>
            <person name="Hugenholtz P."/>
            <person name="Woyke T."/>
            <person name="Wu D."/>
            <person name="Pukall R."/>
            <person name="Steenblock K."/>
            <person name="Schneider S."/>
            <person name="Klenk H.-P."/>
            <person name="Eisen J.A."/>
        </authorList>
    </citation>
    <scope>NUCLEOTIDE SEQUENCE [LARGE SCALE GENOMIC DNA]</scope>
    <source>
        <strain evidence="3">DSM 14684 / CIP 108061 / JCM 11494 / NBRC 100937 / ID131577</strain>
    </source>
</reference>
<dbReference type="InterPro" id="IPR050491">
    <property type="entry name" value="AmpC-like"/>
</dbReference>
<keyword evidence="3" id="KW-1185">Reference proteome</keyword>
<dbReference type="AlphaFoldDB" id="D3FBC7"/>
<accession>D3FBC7</accession>
<gene>
    <name evidence="2" type="ordered locus">Cwoe_0863</name>
</gene>
<dbReference type="InterPro" id="IPR001466">
    <property type="entry name" value="Beta-lactam-related"/>
</dbReference>
<protein>
    <submittedName>
        <fullName evidence="2">Beta-lactamase</fullName>
    </submittedName>
</protein>
<sequence precursor="true">MVVIAALTFAAFGQSAEASAGGSRTAAAVQRALDRVLPAGASGTLVAARGGETLYCKGFGMADREARVPASCDTVYDVMSMTKQFTATAVLKLQMLGKLRVTDPIGTYVGPVPADKREITVQQLLTHTSGLVEALGGDYERLSRRDMVAGALASRLRSPPGAEHHYSNVGYSLLAAIVEQASGVGYEQFLAAHLFAPAGMTRTGYVLPRWKRTRVAVEYDRQGKAHGTPFDHPWAEDGPYWNLRGNGGMLSTARDMARWDRALQGDRVLDERSKDALLRPRVREEPGSDAYYGYGWVIQQTAAGKVAWHNGGNAWSYGELTRLPDDGVMVFWVTNRNANRAARWSFERLGPKLTRGVVRAVVD</sequence>
<evidence type="ECO:0000259" key="1">
    <source>
        <dbReference type="Pfam" id="PF00144"/>
    </source>
</evidence>
<evidence type="ECO:0000313" key="2">
    <source>
        <dbReference type="EMBL" id="ADB49296.1"/>
    </source>
</evidence>
<dbReference type="SUPFAM" id="SSF56601">
    <property type="entry name" value="beta-lactamase/transpeptidase-like"/>
    <property type="match status" value="1"/>
</dbReference>
<evidence type="ECO:0000313" key="3">
    <source>
        <dbReference type="Proteomes" id="UP000008229"/>
    </source>
</evidence>
<feature type="domain" description="Beta-lactamase-related" evidence="1">
    <location>
        <begin position="43"/>
        <end position="339"/>
    </location>
</feature>
<dbReference type="Gene3D" id="3.40.710.10">
    <property type="entry name" value="DD-peptidase/beta-lactamase superfamily"/>
    <property type="match status" value="1"/>
</dbReference>
<dbReference type="STRING" id="469383.Cwoe_0863"/>
<dbReference type="eggNOG" id="COG1680">
    <property type="taxonomic scope" value="Bacteria"/>
</dbReference>